<feature type="compositionally biased region" description="Polar residues" evidence="1">
    <location>
        <begin position="1"/>
        <end position="10"/>
    </location>
</feature>
<evidence type="ECO:0000313" key="2">
    <source>
        <dbReference type="EMBL" id="CAA9427064.1"/>
    </source>
</evidence>
<feature type="non-terminal residue" evidence="2">
    <location>
        <position position="1"/>
    </location>
</feature>
<protein>
    <submittedName>
        <fullName evidence="2">Uncharacterized protein</fullName>
    </submittedName>
</protein>
<feature type="region of interest" description="Disordered" evidence="1">
    <location>
        <begin position="1"/>
        <end position="29"/>
    </location>
</feature>
<dbReference type="EMBL" id="CADCVA010000259">
    <property type="protein sequence ID" value="CAA9427064.1"/>
    <property type="molecule type" value="Genomic_DNA"/>
</dbReference>
<dbReference type="AlphaFoldDB" id="A0A6J4PYB5"/>
<organism evidence="2">
    <name type="scientific">uncultured Rubrobacteraceae bacterium</name>
    <dbReference type="NCBI Taxonomy" id="349277"/>
    <lineage>
        <taxon>Bacteria</taxon>
        <taxon>Bacillati</taxon>
        <taxon>Actinomycetota</taxon>
        <taxon>Rubrobacteria</taxon>
        <taxon>Rubrobacterales</taxon>
        <taxon>Rubrobacteraceae</taxon>
        <taxon>environmental samples</taxon>
    </lineage>
</organism>
<sequence>WKTLSKTSCCSAKGAGRESCSQQLDPSKP</sequence>
<proteinExistence type="predicted"/>
<feature type="non-terminal residue" evidence="2">
    <location>
        <position position="29"/>
    </location>
</feature>
<gene>
    <name evidence="2" type="ORF">AVDCRST_MAG82-1828</name>
</gene>
<accession>A0A6J4PYB5</accession>
<evidence type="ECO:0000256" key="1">
    <source>
        <dbReference type="SAM" id="MobiDB-lite"/>
    </source>
</evidence>
<name>A0A6J4PYB5_9ACTN</name>
<reference evidence="2" key="1">
    <citation type="submission" date="2020-02" db="EMBL/GenBank/DDBJ databases">
        <authorList>
            <person name="Meier V. D."/>
        </authorList>
    </citation>
    <scope>NUCLEOTIDE SEQUENCE</scope>
    <source>
        <strain evidence="2">AVDCRST_MAG82</strain>
    </source>
</reference>
<feature type="compositionally biased region" description="Polar residues" evidence="1">
    <location>
        <begin position="19"/>
        <end position="29"/>
    </location>
</feature>